<comment type="caution">
    <text evidence="2">The sequence shown here is derived from an EMBL/GenBank/DDBJ whole genome shotgun (WGS) entry which is preliminary data.</text>
</comment>
<gene>
    <name evidence="2" type="ORF">NDI37_09810</name>
</gene>
<organism evidence="2 3">
    <name type="scientific">Funiculus sociatus GB2-A5</name>
    <dbReference type="NCBI Taxonomy" id="2933946"/>
    <lineage>
        <taxon>Bacteria</taxon>
        <taxon>Bacillati</taxon>
        <taxon>Cyanobacteriota</taxon>
        <taxon>Cyanophyceae</taxon>
        <taxon>Coleofasciculales</taxon>
        <taxon>Coleofasciculaceae</taxon>
        <taxon>Funiculus</taxon>
    </lineage>
</organism>
<dbReference type="Proteomes" id="UP001442494">
    <property type="component" value="Unassembled WGS sequence"/>
</dbReference>
<evidence type="ECO:0000313" key="3">
    <source>
        <dbReference type="Proteomes" id="UP001442494"/>
    </source>
</evidence>
<protein>
    <submittedName>
        <fullName evidence="2">Uncharacterized protein</fullName>
    </submittedName>
</protein>
<name>A0ABV0JN01_9CYAN</name>
<proteinExistence type="predicted"/>
<feature type="region of interest" description="Disordered" evidence="1">
    <location>
        <begin position="291"/>
        <end position="318"/>
    </location>
</feature>
<feature type="compositionally biased region" description="Basic residues" evidence="1">
    <location>
        <begin position="297"/>
        <end position="318"/>
    </location>
</feature>
<sequence>MSQSISKLVDTLPTSSMTVYMLRSLDFVVPGEWQNVVGFENTIRAVTGVTDRDLIEEIGDRAIALYNDPTEVYQQTLWLYQTIDRADSAIGAAALANKVGEKISFLNFLNQLTPKPDTVQAIDLSLKLVVELIAFCRLHGIPTSIEAFRTSLGNYHNESIMRMAALVAVDGLIPLGPDFILKAQSILAQLNPSQLEGNTAYQSINTAIPGGTTAGKLGFIGESFASVNGWMSNFVASHGLTPENVVTHLQQFMNTADSKLDYLAAFLDMSTNYYEHTGTQTVARNLILRAAEETKGKDKKKKHKEKEKEKKKDKKKKD</sequence>
<evidence type="ECO:0000256" key="1">
    <source>
        <dbReference type="SAM" id="MobiDB-lite"/>
    </source>
</evidence>
<accession>A0ABV0JN01</accession>
<keyword evidence="3" id="KW-1185">Reference proteome</keyword>
<evidence type="ECO:0000313" key="2">
    <source>
        <dbReference type="EMBL" id="MEP0864763.1"/>
    </source>
</evidence>
<dbReference type="EMBL" id="JAMPKK010000017">
    <property type="protein sequence ID" value="MEP0864763.1"/>
    <property type="molecule type" value="Genomic_DNA"/>
</dbReference>
<reference evidence="2 3" key="1">
    <citation type="submission" date="2022-04" db="EMBL/GenBank/DDBJ databases">
        <title>Positive selection, recombination, and allopatry shape intraspecific diversity of widespread and dominant cyanobacteria.</title>
        <authorList>
            <person name="Wei J."/>
            <person name="Shu W."/>
            <person name="Hu C."/>
        </authorList>
    </citation>
    <scope>NUCLEOTIDE SEQUENCE [LARGE SCALE GENOMIC DNA]</scope>
    <source>
        <strain evidence="2 3">GB2-A5</strain>
    </source>
</reference>
<dbReference type="RefSeq" id="WP_190423517.1">
    <property type="nucleotide sequence ID" value="NZ_JAMPKK010000017.1"/>
</dbReference>